<dbReference type="GO" id="GO:0015074">
    <property type="term" value="P:DNA integration"/>
    <property type="evidence" value="ECO:0007669"/>
    <property type="project" value="InterPro"/>
</dbReference>
<evidence type="ECO:0000313" key="5">
    <source>
        <dbReference type="EMBL" id="RGJ91206.1"/>
    </source>
</evidence>
<dbReference type="InterPro" id="IPR013762">
    <property type="entry name" value="Integrase-like_cat_sf"/>
</dbReference>
<dbReference type="Pfam" id="PF17293">
    <property type="entry name" value="Arm-DNA-bind_5"/>
    <property type="match status" value="1"/>
</dbReference>
<evidence type="ECO:0000256" key="2">
    <source>
        <dbReference type="ARBA" id="ARBA00023125"/>
    </source>
</evidence>
<dbReference type="InterPro" id="IPR011010">
    <property type="entry name" value="DNA_brk_join_enz"/>
</dbReference>
<evidence type="ECO:0000313" key="6">
    <source>
        <dbReference type="Proteomes" id="UP000260640"/>
    </source>
</evidence>
<dbReference type="InterPro" id="IPR025269">
    <property type="entry name" value="SAM-like_dom"/>
</dbReference>
<keyword evidence="3" id="KW-0233">DNA recombination</keyword>
<dbReference type="PANTHER" id="PTHR30349">
    <property type="entry name" value="PHAGE INTEGRASE-RELATED"/>
    <property type="match status" value="1"/>
</dbReference>
<dbReference type="Pfam" id="PF13102">
    <property type="entry name" value="Phage_int_SAM_5"/>
    <property type="match status" value="1"/>
</dbReference>
<proteinExistence type="inferred from homology"/>
<dbReference type="SUPFAM" id="SSF56349">
    <property type="entry name" value="DNA breaking-rejoining enzymes"/>
    <property type="match status" value="1"/>
</dbReference>
<dbReference type="Pfam" id="PF00589">
    <property type="entry name" value="Phage_integrase"/>
    <property type="match status" value="1"/>
</dbReference>
<dbReference type="PANTHER" id="PTHR30349:SF64">
    <property type="entry name" value="PROPHAGE INTEGRASE INTD-RELATED"/>
    <property type="match status" value="1"/>
</dbReference>
<dbReference type="InterPro" id="IPR035386">
    <property type="entry name" value="Arm-DNA-bind_5"/>
</dbReference>
<dbReference type="CDD" id="cd01185">
    <property type="entry name" value="INTN1_C_like"/>
    <property type="match status" value="1"/>
</dbReference>
<dbReference type="PROSITE" id="PS51898">
    <property type="entry name" value="TYR_RECOMBINASE"/>
    <property type="match status" value="1"/>
</dbReference>
<accession>A0A3E4JUP6</accession>
<gene>
    <name evidence="5" type="ORF">DXD46_03405</name>
</gene>
<comment type="similarity">
    <text evidence="1">Belongs to the 'phage' integrase family.</text>
</comment>
<reference evidence="5 6" key="1">
    <citation type="submission" date="2018-08" db="EMBL/GenBank/DDBJ databases">
        <title>A genome reference for cultivated species of the human gut microbiota.</title>
        <authorList>
            <person name="Zou Y."/>
            <person name="Xue W."/>
            <person name="Luo G."/>
        </authorList>
    </citation>
    <scope>NUCLEOTIDE SEQUENCE [LARGE SCALE GENOMIC DNA]</scope>
    <source>
        <strain evidence="5 6">TM05-16</strain>
    </source>
</reference>
<evidence type="ECO:0000259" key="4">
    <source>
        <dbReference type="PROSITE" id="PS51898"/>
    </source>
</evidence>
<dbReference type="AlphaFoldDB" id="A0A3E4JUP6"/>
<organism evidence="5 6">
    <name type="scientific">Phocaeicola vulgatus</name>
    <name type="common">Bacteroides vulgatus</name>
    <dbReference type="NCBI Taxonomy" id="821"/>
    <lineage>
        <taxon>Bacteria</taxon>
        <taxon>Pseudomonadati</taxon>
        <taxon>Bacteroidota</taxon>
        <taxon>Bacteroidia</taxon>
        <taxon>Bacteroidales</taxon>
        <taxon>Bacteroidaceae</taxon>
        <taxon>Phocaeicola</taxon>
    </lineage>
</organism>
<dbReference type="EMBL" id="QSPP01000005">
    <property type="protein sequence ID" value="RGJ91206.1"/>
    <property type="molecule type" value="Genomic_DNA"/>
</dbReference>
<dbReference type="InterPro" id="IPR050090">
    <property type="entry name" value="Tyrosine_recombinase_XerCD"/>
</dbReference>
<evidence type="ECO:0000256" key="1">
    <source>
        <dbReference type="ARBA" id="ARBA00008857"/>
    </source>
</evidence>
<name>A0A3E4JUP6_PHOVU</name>
<feature type="domain" description="Tyr recombinase" evidence="4">
    <location>
        <begin position="201"/>
        <end position="370"/>
    </location>
</feature>
<dbReference type="Proteomes" id="UP000260640">
    <property type="component" value="Unassembled WGS sequence"/>
</dbReference>
<sequence>MPRVKKPTKVKEPVRLRTKKLADGSQSLYLDIYRFGKRTYEYLKLYLIPETDNNARRQNQATMNAANAIKSKRIIELTNGEAGIETKERVYLLDWMNTYKENQAKRGKKDGYQIDITIRILKDYAGERMLMDQIDKTFCQNYLDYLQSEYRSRGKRVSNYTLHTYYRVLNGALNAAVRAEIIKSNPFTKISKSEKIRLPESKRSYMTIEEVRALIATPMKNESVKGAYLFSCFCGLRISDIIKLQWKDVFVDRGQYRLSVSMQKTKEPIYLPLSPEALKWMPARGDKTPDDHVFDLPSPAMVNILIKPWAKAAGINKRFTFHTARHTFATMMLTLGADLYTTSKLLGHADVKMTQVYAKIINQKKDDAVNLVNGLFE</sequence>
<dbReference type="GO" id="GO:0006310">
    <property type="term" value="P:DNA recombination"/>
    <property type="evidence" value="ECO:0007669"/>
    <property type="project" value="UniProtKB-KW"/>
</dbReference>
<keyword evidence="2" id="KW-0238">DNA-binding</keyword>
<dbReference type="RefSeq" id="WP_005807062.1">
    <property type="nucleotide sequence ID" value="NZ_JAHAWD010000059.1"/>
</dbReference>
<evidence type="ECO:0000256" key="3">
    <source>
        <dbReference type="ARBA" id="ARBA00023172"/>
    </source>
</evidence>
<dbReference type="Gene3D" id="1.10.150.130">
    <property type="match status" value="1"/>
</dbReference>
<dbReference type="Gene3D" id="1.10.443.10">
    <property type="entry name" value="Intergrase catalytic core"/>
    <property type="match status" value="1"/>
</dbReference>
<dbReference type="GO" id="GO:0003677">
    <property type="term" value="F:DNA binding"/>
    <property type="evidence" value="ECO:0007669"/>
    <property type="project" value="UniProtKB-KW"/>
</dbReference>
<dbReference type="InterPro" id="IPR010998">
    <property type="entry name" value="Integrase_recombinase_N"/>
</dbReference>
<comment type="caution">
    <text evidence="5">The sequence shown here is derived from an EMBL/GenBank/DDBJ whole genome shotgun (WGS) entry which is preliminary data.</text>
</comment>
<protein>
    <submittedName>
        <fullName evidence="5">Site-specific integrase</fullName>
    </submittedName>
</protein>
<dbReference type="InterPro" id="IPR002104">
    <property type="entry name" value="Integrase_catalytic"/>
</dbReference>